<protein>
    <recommendedName>
        <fullName evidence="9">Endoplasmic reticulum protein</fullName>
    </recommendedName>
</protein>
<evidence type="ECO:0000313" key="8">
    <source>
        <dbReference type="Proteomes" id="UP000054007"/>
    </source>
</evidence>
<feature type="transmembrane region" description="Helical" evidence="6">
    <location>
        <begin position="162"/>
        <end position="187"/>
    </location>
</feature>
<sequence length="246" mass="27498">MATTQHYLWAAGHFILLVAALRSFITFPPWKAISPFWYKTAYSGALVSYAIVCQKSLGAPQPSLAWIKRAMMDENIQYFLLAFFWFTSKPITMTLVPFAIFSLFHALTFTRTTLMSQFLPPGPPATAGGPPTAHPYAKKLQVWVKANYDGAMRIVALAEIAIFVRVLLGALIFWNSLLSPIVFAHFLRQRYYQSTFTRQAFGMTDARIALFVAQQGNPTLSMVYAQGKSLLTRWTGNTIAPQAAAQ</sequence>
<evidence type="ECO:0000256" key="2">
    <source>
        <dbReference type="ARBA" id="ARBA00007322"/>
    </source>
</evidence>
<evidence type="ECO:0000256" key="1">
    <source>
        <dbReference type="ARBA" id="ARBA00004141"/>
    </source>
</evidence>
<dbReference type="GO" id="GO:0071786">
    <property type="term" value="P:endoplasmic reticulum tubular network organization"/>
    <property type="evidence" value="ECO:0007669"/>
    <property type="project" value="TreeGrafter"/>
</dbReference>
<keyword evidence="3 6" id="KW-0812">Transmembrane</keyword>
<name>A0A0D7BGG1_9AGAR</name>
<dbReference type="AlphaFoldDB" id="A0A0D7BGG1"/>
<feature type="transmembrane region" description="Helical" evidence="6">
    <location>
        <begin position="37"/>
        <end position="57"/>
    </location>
</feature>
<proteinExistence type="inferred from homology"/>
<organism evidence="7 8">
    <name type="scientific">Cylindrobasidium torrendii FP15055 ss-10</name>
    <dbReference type="NCBI Taxonomy" id="1314674"/>
    <lineage>
        <taxon>Eukaryota</taxon>
        <taxon>Fungi</taxon>
        <taxon>Dikarya</taxon>
        <taxon>Basidiomycota</taxon>
        <taxon>Agaricomycotina</taxon>
        <taxon>Agaricomycetes</taxon>
        <taxon>Agaricomycetidae</taxon>
        <taxon>Agaricales</taxon>
        <taxon>Marasmiineae</taxon>
        <taxon>Physalacriaceae</taxon>
        <taxon>Cylindrobasidium</taxon>
    </lineage>
</organism>
<evidence type="ECO:0000256" key="5">
    <source>
        <dbReference type="ARBA" id="ARBA00023136"/>
    </source>
</evidence>
<evidence type="ECO:0008006" key="9">
    <source>
        <dbReference type="Google" id="ProtNLM"/>
    </source>
</evidence>
<dbReference type="InterPro" id="IPR051645">
    <property type="entry name" value="PER33/POM33_regulator"/>
</dbReference>
<dbReference type="PANTHER" id="PTHR12703:SF4">
    <property type="entry name" value="TRANSMEMBRANE PROTEIN 33"/>
    <property type="match status" value="1"/>
</dbReference>
<keyword evidence="5 6" id="KW-0472">Membrane</keyword>
<feature type="transmembrane region" description="Helical" evidence="6">
    <location>
        <begin position="7"/>
        <end position="25"/>
    </location>
</feature>
<evidence type="ECO:0000313" key="7">
    <source>
        <dbReference type="EMBL" id="KIY69648.1"/>
    </source>
</evidence>
<reference evidence="7 8" key="1">
    <citation type="journal article" date="2015" name="Fungal Genet. Biol.">
        <title>Evolution of novel wood decay mechanisms in Agaricales revealed by the genome sequences of Fistulina hepatica and Cylindrobasidium torrendii.</title>
        <authorList>
            <person name="Floudas D."/>
            <person name="Held B.W."/>
            <person name="Riley R."/>
            <person name="Nagy L.G."/>
            <person name="Koehler G."/>
            <person name="Ransdell A.S."/>
            <person name="Younus H."/>
            <person name="Chow J."/>
            <person name="Chiniquy J."/>
            <person name="Lipzen A."/>
            <person name="Tritt A."/>
            <person name="Sun H."/>
            <person name="Haridas S."/>
            <person name="LaButti K."/>
            <person name="Ohm R.A."/>
            <person name="Kues U."/>
            <person name="Blanchette R.A."/>
            <person name="Grigoriev I.V."/>
            <person name="Minto R.E."/>
            <person name="Hibbett D.S."/>
        </authorList>
    </citation>
    <scope>NUCLEOTIDE SEQUENCE [LARGE SCALE GENOMIC DNA]</scope>
    <source>
        <strain evidence="7 8">FP15055 ss-10</strain>
    </source>
</reference>
<dbReference type="GO" id="GO:0061024">
    <property type="term" value="P:membrane organization"/>
    <property type="evidence" value="ECO:0007669"/>
    <property type="project" value="TreeGrafter"/>
</dbReference>
<gene>
    <name evidence="7" type="ORF">CYLTODRAFT_452397</name>
</gene>
<keyword evidence="8" id="KW-1185">Reference proteome</keyword>
<keyword evidence="4 6" id="KW-1133">Transmembrane helix</keyword>
<dbReference type="GO" id="GO:0016020">
    <property type="term" value="C:membrane"/>
    <property type="evidence" value="ECO:0007669"/>
    <property type="project" value="UniProtKB-SubCell"/>
</dbReference>
<evidence type="ECO:0000256" key="4">
    <source>
        <dbReference type="ARBA" id="ARBA00022989"/>
    </source>
</evidence>
<dbReference type="PANTHER" id="PTHR12703">
    <property type="entry name" value="TRANSMEMBRANE PROTEIN 33"/>
    <property type="match status" value="1"/>
</dbReference>
<dbReference type="OrthoDB" id="5581259at2759"/>
<dbReference type="STRING" id="1314674.A0A0D7BGG1"/>
<dbReference type="GO" id="GO:0005783">
    <property type="term" value="C:endoplasmic reticulum"/>
    <property type="evidence" value="ECO:0007669"/>
    <property type="project" value="TreeGrafter"/>
</dbReference>
<evidence type="ECO:0000256" key="6">
    <source>
        <dbReference type="SAM" id="Phobius"/>
    </source>
</evidence>
<dbReference type="Proteomes" id="UP000054007">
    <property type="component" value="Unassembled WGS sequence"/>
</dbReference>
<dbReference type="EMBL" id="KN880480">
    <property type="protein sequence ID" value="KIY69648.1"/>
    <property type="molecule type" value="Genomic_DNA"/>
</dbReference>
<evidence type="ECO:0000256" key="3">
    <source>
        <dbReference type="ARBA" id="ARBA00022692"/>
    </source>
</evidence>
<dbReference type="Pfam" id="PF03661">
    <property type="entry name" value="TMEM33_Pom33"/>
    <property type="match status" value="1"/>
</dbReference>
<feature type="transmembrane region" description="Helical" evidence="6">
    <location>
        <begin position="78"/>
        <end position="104"/>
    </location>
</feature>
<accession>A0A0D7BGG1</accession>
<comment type="similarity">
    <text evidence="2">Belongs to the PER33/POM33 family.</text>
</comment>
<comment type="subcellular location">
    <subcellularLocation>
        <location evidence="1">Membrane</location>
        <topology evidence="1">Multi-pass membrane protein</topology>
    </subcellularLocation>
</comment>
<dbReference type="InterPro" id="IPR005344">
    <property type="entry name" value="TMEM33/Pom33"/>
</dbReference>